<dbReference type="PATRIC" id="fig|1379.3.peg.1592"/>
<accession>A0A133ZQQ5</accession>
<dbReference type="Proteomes" id="UP000070355">
    <property type="component" value="Unassembled WGS sequence"/>
</dbReference>
<dbReference type="NCBIfam" id="TIGR01918">
    <property type="entry name" value="various_sel_PB"/>
    <property type="match status" value="1"/>
</dbReference>
<dbReference type="STRING" id="1379.HMPREF3186_01601"/>
<sequence length="349" mass="37907">MSKIRVVHYINQFFAGVGGEEQAHIAPELRTELPPISVQLQGQLGEEFEVVATVVCGDSYFNENLEKVQAELLEMIKGCEPQLFIAGPAFNAGRYGVAAGTITKAVQDELGIPAVTAMYVENPGTDMFRKEVYILETADSAAGMRKALPKLAKFAAKLAKGEEILSPKEEGYHERGIRVNFFSDKRGSERAVEMLVKKIKGEEFETEYPMPNFDRVEPNPAVKDLSKAKVALVTSGGIVPKGNPDHIESSSASKYGEYSLEGFTDLTAETHETAHGGYDPVYANEDADRVLPVDVMREFVKEGKVGSLHEKFYTTVGNGTAVASAVGFAKEYAQKLVADGVDAVILTST</sequence>
<evidence type="ECO:0000256" key="1">
    <source>
        <dbReference type="ARBA" id="ARBA00008393"/>
    </source>
</evidence>
<dbReference type="InterPro" id="IPR010187">
    <property type="entry name" value="Various_sel_PB"/>
</dbReference>
<comment type="caution">
    <text evidence="4">The sequence shown here is derived from an EMBL/GenBank/DDBJ whole genome shotgun (WGS) entry which is preliminary data.</text>
</comment>
<evidence type="ECO:0000313" key="4">
    <source>
        <dbReference type="EMBL" id="KXB57764.1"/>
    </source>
</evidence>
<comment type="similarity">
    <text evidence="1">Belongs to the GrdB/GrdF/GrdH family.</text>
</comment>
<dbReference type="NCBIfam" id="TIGR01917">
    <property type="entry name" value="gly_red_sel_B"/>
    <property type="match status" value="1"/>
</dbReference>
<dbReference type="GO" id="GO:0030700">
    <property type="term" value="C:glycine reductase complex"/>
    <property type="evidence" value="ECO:0007669"/>
    <property type="project" value="InterPro"/>
</dbReference>
<protein>
    <submittedName>
        <fullName evidence="4">Putative glycine reductase, selenoprotein B</fullName>
    </submittedName>
</protein>
<dbReference type="EMBL" id="LSDC01000116">
    <property type="protein sequence ID" value="KXB57764.1"/>
    <property type="molecule type" value="Genomic_DNA"/>
</dbReference>
<evidence type="ECO:0000256" key="2">
    <source>
        <dbReference type="ARBA" id="ARBA00022933"/>
    </source>
</evidence>
<evidence type="ECO:0000256" key="3">
    <source>
        <dbReference type="ARBA" id="ARBA00023002"/>
    </source>
</evidence>
<organism evidence="4 5">
    <name type="scientific">Gemella haemolysans</name>
    <dbReference type="NCBI Taxonomy" id="1379"/>
    <lineage>
        <taxon>Bacteria</taxon>
        <taxon>Bacillati</taxon>
        <taxon>Bacillota</taxon>
        <taxon>Bacilli</taxon>
        <taxon>Bacillales</taxon>
        <taxon>Gemellaceae</taxon>
        <taxon>Gemella</taxon>
    </lineage>
</organism>
<evidence type="ECO:0000313" key="5">
    <source>
        <dbReference type="Proteomes" id="UP000070355"/>
    </source>
</evidence>
<dbReference type="Pfam" id="PF07355">
    <property type="entry name" value="GRDB"/>
    <property type="match status" value="1"/>
</dbReference>
<keyword evidence="3" id="KW-0560">Oxidoreductase</keyword>
<dbReference type="AlphaFoldDB" id="A0A133ZQQ5"/>
<reference evidence="5" key="1">
    <citation type="submission" date="2016-01" db="EMBL/GenBank/DDBJ databases">
        <authorList>
            <person name="Mitreva M."/>
            <person name="Pepin K.H."/>
            <person name="Mihindukulasuriya K.A."/>
            <person name="Fulton R."/>
            <person name="Fronick C."/>
            <person name="O'Laughlin M."/>
            <person name="Miner T."/>
            <person name="Herter B."/>
            <person name="Rosa B.A."/>
            <person name="Cordes M."/>
            <person name="Tomlinson C."/>
            <person name="Wollam A."/>
            <person name="Palsikar V.B."/>
            <person name="Mardis E.R."/>
            <person name="Wilson R.K."/>
        </authorList>
    </citation>
    <scope>NUCLEOTIDE SEQUENCE [LARGE SCALE GENOMIC DNA]</scope>
    <source>
        <strain evidence="5">DNF01167</strain>
    </source>
</reference>
<proteinExistence type="inferred from homology"/>
<name>A0A133ZQQ5_9BACL</name>
<gene>
    <name evidence="4" type="ORF">HMPREF3186_01601</name>
</gene>
<keyword evidence="2" id="KW-0712">Selenocysteine</keyword>
<dbReference type="GO" id="GO:0030699">
    <property type="term" value="F:glycine reductase activity"/>
    <property type="evidence" value="ECO:0007669"/>
    <property type="project" value="InterPro"/>
</dbReference>
<dbReference type="InterPro" id="IPR010186">
    <property type="entry name" value="Gly_red_sel_B"/>
</dbReference>